<dbReference type="AlphaFoldDB" id="A0AAX1KII3"/>
<proteinExistence type="predicted"/>
<gene>
    <name evidence="1" type="ORF">I5Q84_17750</name>
</gene>
<sequence length="282" mass="32902">MNILQDSLTNLETLYSFSKKISIINSVKSATTQRTMILEKLLEKILLHDNSILLLLRVIPERTPELDVSLIASAARNIMETTNFYFHLSQRGLDASNIEFRVETMVLNELYNEIDITKKFGFSQDCEHAQINNWYTKGALQRFQNFPQFLQLSENEKVQVLSGRKSTFQRKPPNILQEQMESAIYNLLSNSLHSLPLGLSNNSINRRPFFNNFFRAEQLLVISLQVSYIYTAYVVKDYLNLRKHLYSSLTQEERTRLKAYMSTTDLLNYIHTLSMEYEKAVF</sequence>
<dbReference type="RefSeq" id="WP_065534798.1">
    <property type="nucleotide sequence ID" value="NZ_CP015406.2"/>
</dbReference>
<protein>
    <submittedName>
        <fullName evidence="1">Uncharacterized protein</fullName>
    </submittedName>
</protein>
<organism evidence="1 2">
    <name type="scientific">Flavonifractor plautii</name>
    <name type="common">Fusobacterium plautii</name>
    <dbReference type="NCBI Taxonomy" id="292800"/>
    <lineage>
        <taxon>Bacteria</taxon>
        <taxon>Bacillati</taxon>
        <taxon>Bacillota</taxon>
        <taxon>Clostridia</taxon>
        <taxon>Eubacteriales</taxon>
        <taxon>Oscillospiraceae</taxon>
        <taxon>Flavonifractor</taxon>
    </lineage>
</organism>
<evidence type="ECO:0000313" key="1">
    <source>
        <dbReference type="EMBL" id="QQR05751.1"/>
    </source>
</evidence>
<dbReference type="EMBL" id="CP065315">
    <property type="protein sequence ID" value="QQR05751.1"/>
    <property type="molecule type" value="Genomic_DNA"/>
</dbReference>
<evidence type="ECO:0000313" key="2">
    <source>
        <dbReference type="Proteomes" id="UP000595792"/>
    </source>
</evidence>
<name>A0AAX1KII3_FLAPL</name>
<accession>A0AAX1KII3</accession>
<dbReference type="Proteomes" id="UP000595792">
    <property type="component" value="Chromosome"/>
</dbReference>
<dbReference type="KEGG" id="fpla:A4U99_10030"/>
<reference evidence="1 2" key="1">
    <citation type="submission" date="2020-11" db="EMBL/GenBank/DDBJ databases">
        <title>Closed and high quality bacterial genomes of the OMM12 community.</title>
        <authorList>
            <person name="Marbouty M."/>
            <person name="Lamy-Besnier Q."/>
            <person name="Debarbieux L."/>
            <person name="Koszul R."/>
        </authorList>
    </citation>
    <scope>NUCLEOTIDE SEQUENCE [LARGE SCALE GENOMIC DNA]</scope>
    <source>
        <strain evidence="1 2">YL31</strain>
    </source>
</reference>